<name>A0ABW3T9K8_9CAUL</name>
<gene>
    <name evidence="2" type="ORF">ACFQ27_19000</name>
</gene>
<protein>
    <submittedName>
        <fullName evidence="2">Uncharacterized protein</fullName>
    </submittedName>
</protein>
<reference evidence="3" key="1">
    <citation type="journal article" date="2019" name="Int. J. Syst. Evol. Microbiol.">
        <title>The Global Catalogue of Microorganisms (GCM) 10K type strain sequencing project: providing services to taxonomists for standard genome sequencing and annotation.</title>
        <authorList>
            <consortium name="The Broad Institute Genomics Platform"/>
            <consortium name="The Broad Institute Genome Sequencing Center for Infectious Disease"/>
            <person name="Wu L."/>
            <person name="Ma J."/>
        </authorList>
    </citation>
    <scope>NUCLEOTIDE SEQUENCE [LARGE SCALE GENOMIC DNA]</scope>
    <source>
        <strain evidence="3">CCUG 55074</strain>
    </source>
</reference>
<dbReference type="Proteomes" id="UP001597216">
    <property type="component" value="Unassembled WGS sequence"/>
</dbReference>
<proteinExistence type="predicted"/>
<feature type="transmembrane region" description="Helical" evidence="1">
    <location>
        <begin position="51"/>
        <end position="72"/>
    </location>
</feature>
<comment type="caution">
    <text evidence="2">The sequence shown here is derived from an EMBL/GenBank/DDBJ whole genome shotgun (WGS) entry which is preliminary data.</text>
</comment>
<organism evidence="2 3">
    <name type="scientific">Phenylobacterium conjunctum</name>
    <dbReference type="NCBI Taxonomy" id="1298959"/>
    <lineage>
        <taxon>Bacteria</taxon>
        <taxon>Pseudomonadati</taxon>
        <taxon>Pseudomonadota</taxon>
        <taxon>Alphaproteobacteria</taxon>
        <taxon>Caulobacterales</taxon>
        <taxon>Caulobacteraceae</taxon>
        <taxon>Phenylobacterium</taxon>
    </lineage>
</organism>
<accession>A0ABW3T9K8</accession>
<dbReference type="RefSeq" id="WP_377354686.1">
    <property type="nucleotide sequence ID" value="NZ_JBHTLQ010000072.1"/>
</dbReference>
<sequence>MFLSLAGDVLWIIALSIMAGGSRVVWSRTEPDVTIPLQFAQSGAPTWRVKRWIALILVPALALLVGVLLVVFNRNSAADPQSALIFFGVRATAAGLLGLVHFRWLGSVIQTLEREGALKPLQ</sequence>
<evidence type="ECO:0000313" key="3">
    <source>
        <dbReference type="Proteomes" id="UP001597216"/>
    </source>
</evidence>
<evidence type="ECO:0000313" key="2">
    <source>
        <dbReference type="EMBL" id="MFD1192687.1"/>
    </source>
</evidence>
<evidence type="ECO:0000256" key="1">
    <source>
        <dbReference type="SAM" id="Phobius"/>
    </source>
</evidence>
<keyword evidence="1" id="KW-0472">Membrane</keyword>
<feature type="transmembrane region" description="Helical" evidence="1">
    <location>
        <begin position="84"/>
        <end position="104"/>
    </location>
</feature>
<keyword evidence="1" id="KW-1133">Transmembrane helix</keyword>
<keyword evidence="3" id="KW-1185">Reference proteome</keyword>
<dbReference type="EMBL" id="JBHTLQ010000072">
    <property type="protein sequence ID" value="MFD1192687.1"/>
    <property type="molecule type" value="Genomic_DNA"/>
</dbReference>
<keyword evidence="1" id="KW-0812">Transmembrane</keyword>